<dbReference type="Pfam" id="PF23160">
    <property type="entry name" value="Spectrin_1st_PEPL"/>
    <property type="match status" value="1"/>
</dbReference>
<dbReference type="InterPro" id="IPR055419">
    <property type="entry name" value="Spectrin_PEPL/EVPL"/>
</dbReference>
<feature type="domain" description="Periplakin/Envoplakin N-terminal" evidence="2">
    <location>
        <begin position="34"/>
        <end position="73"/>
    </location>
</feature>
<sequence length="98" mass="11868">MGTYCTKSKKPNKPKLLKYEKETNKLLRLLIDLLQKNTDQVEQNILKIQDNLKQDANNYIWKKSFEHQDKNANIHLLYYSIEVEHKKYRMLYGIHYLP</sequence>
<gene>
    <name evidence="3" type="ORF">GDO81_018310</name>
</gene>
<evidence type="ECO:0000313" key="3">
    <source>
        <dbReference type="EMBL" id="KAG8557051.1"/>
    </source>
</evidence>
<comment type="caution">
    <text evidence="3">The sequence shown here is derived from an EMBL/GenBank/DDBJ whole genome shotgun (WGS) entry which is preliminary data.</text>
</comment>
<accession>A0AAV7A6R1</accession>
<evidence type="ECO:0000259" key="2">
    <source>
        <dbReference type="Pfam" id="PF23160"/>
    </source>
</evidence>
<evidence type="ECO:0000256" key="1">
    <source>
        <dbReference type="ARBA" id="ARBA00009109"/>
    </source>
</evidence>
<dbReference type="EMBL" id="WNYA01000009">
    <property type="protein sequence ID" value="KAG8557051.1"/>
    <property type="molecule type" value="Genomic_DNA"/>
</dbReference>
<proteinExistence type="inferred from homology"/>
<reference evidence="3" key="1">
    <citation type="thesis" date="2020" institute="ProQuest LLC" country="789 East Eisenhower Parkway, Ann Arbor, MI, USA">
        <title>Comparative Genomics and Chromosome Evolution.</title>
        <authorList>
            <person name="Mudd A.B."/>
        </authorList>
    </citation>
    <scope>NUCLEOTIDE SEQUENCE</scope>
    <source>
        <strain evidence="3">237g6f4</strain>
        <tissue evidence="3">Blood</tissue>
    </source>
</reference>
<keyword evidence="4" id="KW-1185">Reference proteome</keyword>
<dbReference type="AlphaFoldDB" id="A0AAV7A6R1"/>
<protein>
    <recommendedName>
        <fullName evidence="2">Periplakin/Envoplakin N-terminal domain-containing protein</fullName>
    </recommendedName>
</protein>
<dbReference type="Proteomes" id="UP000824782">
    <property type="component" value="Unassembled WGS sequence"/>
</dbReference>
<comment type="similarity">
    <text evidence="1">Belongs to the plakin or cytolinker family.</text>
</comment>
<organism evidence="3 4">
    <name type="scientific">Engystomops pustulosus</name>
    <name type="common">Tungara frog</name>
    <name type="synonym">Physalaemus pustulosus</name>
    <dbReference type="NCBI Taxonomy" id="76066"/>
    <lineage>
        <taxon>Eukaryota</taxon>
        <taxon>Metazoa</taxon>
        <taxon>Chordata</taxon>
        <taxon>Craniata</taxon>
        <taxon>Vertebrata</taxon>
        <taxon>Euteleostomi</taxon>
        <taxon>Amphibia</taxon>
        <taxon>Batrachia</taxon>
        <taxon>Anura</taxon>
        <taxon>Neobatrachia</taxon>
        <taxon>Hyloidea</taxon>
        <taxon>Leptodactylidae</taxon>
        <taxon>Leiuperinae</taxon>
        <taxon>Engystomops</taxon>
    </lineage>
</organism>
<evidence type="ECO:0000313" key="4">
    <source>
        <dbReference type="Proteomes" id="UP000824782"/>
    </source>
</evidence>
<name>A0AAV7A6R1_ENGPU</name>